<dbReference type="GO" id="GO:0004725">
    <property type="term" value="F:protein tyrosine phosphatase activity"/>
    <property type="evidence" value="ECO:0007669"/>
    <property type="project" value="UniProtKB-EC"/>
</dbReference>
<dbReference type="InterPro" id="IPR023485">
    <property type="entry name" value="Ptyr_pPase"/>
</dbReference>
<reference evidence="3" key="2">
    <citation type="submission" date="2022-06" db="UniProtKB">
        <authorList>
            <consortium name="EnsemblMetazoa"/>
        </authorList>
    </citation>
    <scope>IDENTIFICATION</scope>
    <source>
        <strain evidence="3">DF5081</strain>
    </source>
</reference>
<evidence type="ECO:0000313" key="4">
    <source>
        <dbReference type="Proteomes" id="UP000005237"/>
    </source>
</evidence>
<keyword evidence="4" id="KW-1185">Reference proteome</keyword>
<dbReference type="EC" id="3.1.3.48" evidence="1"/>
<dbReference type="Gene3D" id="3.40.50.2300">
    <property type="match status" value="1"/>
</dbReference>
<dbReference type="Pfam" id="PF01451">
    <property type="entry name" value="LMWPc"/>
    <property type="match status" value="1"/>
</dbReference>
<evidence type="ECO:0000259" key="2">
    <source>
        <dbReference type="Pfam" id="PF01451"/>
    </source>
</evidence>
<dbReference type="InterPro" id="IPR036196">
    <property type="entry name" value="Ptyr_pPase_sf"/>
</dbReference>
<sequence length="71" mass="8031">MDDDNISDLKEIQKKVNSSDVRAEILMLGEQDPNGEREVPDPYYGSGSSQFDDVLQQCKKACDAFLDKVYQ</sequence>
<dbReference type="PANTHER" id="PTHR11717">
    <property type="entry name" value="LOW MOLECULAR WEIGHT PROTEIN TYROSINE PHOSPHATASE"/>
    <property type="match status" value="1"/>
</dbReference>
<proteinExistence type="predicted"/>
<accession>A0A8R1HNK8</accession>
<organism evidence="3 4">
    <name type="scientific">Caenorhabditis japonica</name>
    <dbReference type="NCBI Taxonomy" id="281687"/>
    <lineage>
        <taxon>Eukaryota</taxon>
        <taxon>Metazoa</taxon>
        <taxon>Ecdysozoa</taxon>
        <taxon>Nematoda</taxon>
        <taxon>Chromadorea</taxon>
        <taxon>Rhabditida</taxon>
        <taxon>Rhabditina</taxon>
        <taxon>Rhabditomorpha</taxon>
        <taxon>Rhabditoidea</taxon>
        <taxon>Rhabditidae</taxon>
        <taxon>Peloderinae</taxon>
        <taxon>Caenorhabditis</taxon>
    </lineage>
</organism>
<feature type="domain" description="Phosphotyrosine protein phosphatase I" evidence="2">
    <location>
        <begin position="1"/>
        <end position="66"/>
    </location>
</feature>
<name>A0A8R1HNK8_CAEJA</name>
<dbReference type="SUPFAM" id="SSF52788">
    <property type="entry name" value="Phosphotyrosine protein phosphatases I"/>
    <property type="match status" value="1"/>
</dbReference>
<dbReference type="Proteomes" id="UP000005237">
    <property type="component" value="Unassembled WGS sequence"/>
</dbReference>
<protein>
    <recommendedName>
        <fullName evidence="1">protein-tyrosine-phosphatase</fullName>
        <ecNumber evidence="1">3.1.3.48</ecNumber>
    </recommendedName>
</protein>
<dbReference type="PANTHER" id="PTHR11717:SF7">
    <property type="entry name" value="LOW MOLECULAR WEIGHT PHOSPHOTYROSINE PROTEIN PHOSPHATASE"/>
    <property type="match status" value="1"/>
</dbReference>
<reference evidence="4" key="1">
    <citation type="submission" date="2010-08" db="EMBL/GenBank/DDBJ databases">
        <authorList>
            <consortium name="Caenorhabditis japonica Sequencing Consortium"/>
            <person name="Wilson R.K."/>
        </authorList>
    </citation>
    <scope>NUCLEOTIDE SEQUENCE [LARGE SCALE GENOMIC DNA]</scope>
    <source>
        <strain evidence="4">DF5081</strain>
    </source>
</reference>
<dbReference type="InterPro" id="IPR050438">
    <property type="entry name" value="LMW_PTPase"/>
</dbReference>
<dbReference type="EnsemblMetazoa" id="CJA07063.1">
    <property type="protein sequence ID" value="CJA07063.1"/>
    <property type="gene ID" value="WBGene00126267"/>
</dbReference>
<dbReference type="AlphaFoldDB" id="A0A8R1HNK8"/>
<evidence type="ECO:0000313" key="3">
    <source>
        <dbReference type="EnsemblMetazoa" id="CJA07063.1"/>
    </source>
</evidence>
<evidence type="ECO:0000256" key="1">
    <source>
        <dbReference type="ARBA" id="ARBA00013064"/>
    </source>
</evidence>